<comment type="caution">
    <text evidence="1">The sequence shown here is derived from an EMBL/GenBank/DDBJ whole genome shotgun (WGS) entry which is preliminary data.</text>
</comment>
<reference evidence="1" key="2">
    <citation type="submission" date="2023-02" db="EMBL/GenBank/DDBJ databases">
        <authorList>
            <person name="Swenson N.G."/>
            <person name="Wegrzyn J.L."/>
            <person name="Mcevoy S.L."/>
        </authorList>
    </citation>
    <scope>NUCLEOTIDE SEQUENCE</scope>
    <source>
        <strain evidence="1">91603</strain>
        <tissue evidence="1">Leaf</tissue>
    </source>
</reference>
<dbReference type="Proteomes" id="UP001064489">
    <property type="component" value="Chromosome 8"/>
</dbReference>
<dbReference type="AlphaFoldDB" id="A0AAD5NQ36"/>
<keyword evidence="2" id="KW-1185">Reference proteome</keyword>
<accession>A0AAD5NQ36</accession>
<sequence length="88" mass="9533">MNDDDDDDTPFTVSNCVCFSRMNYTGSPLLSIFQPGGNQLGDSIDAMTVNSNFVAVAVAERLASMDEQPAQISYYFPCSCSCAEDQCP</sequence>
<organism evidence="1 2">
    <name type="scientific">Acer negundo</name>
    <name type="common">Box elder</name>
    <dbReference type="NCBI Taxonomy" id="4023"/>
    <lineage>
        <taxon>Eukaryota</taxon>
        <taxon>Viridiplantae</taxon>
        <taxon>Streptophyta</taxon>
        <taxon>Embryophyta</taxon>
        <taxon>Tracheophyta</taxon>
        <taxon>Spermatophyta</taxon>
        <taxon>Magnoliopsida</taxon>
        <taxon>eudicotyledons</taxon>
        <taxon>Gunneridae</taxon>
        <taxon>Pentapetalae</taxon>
        <taxon>rosids</taxon>
        <taxon>malvids</taxon>
        <taxon>Sapindales</taxon>
        <taxon>Sapindaceae</taxon>
        <taxon>Hippocastanoideae</taxon>
        <taxon>Acereae</taxon>
        <taxon>Acer</taxon>
    </lineage>
</organism>
<gene>
    <name evidence="1" type="ORF">LWI28_025407</name>
</gene>
<protein>
    <submittedName>
        <fullName evidence="1">Uncharacterized protein</fullName>
    </submittedName>
</protein>
<evidence type="ECO:0000313" key="1">
    <source>
        <dbReference type="EMBL" id="KAI9174963.1"/>
    </source>
</evidence>
<name>A0AAD5NQ36_ACENE</name>
<dbReference type="EMBL" id="JAJSOW010000103">
    <property type="protein sequence ID" value="KAI9174963.1"/>
    <property type="molecule type" value="Genomic_DNA"/>
</dbReference>
<reference evidence="1" key="1">
    <citation type="journal article" date="2022" name="Plant J.">
        <title>Strategies of tolerance reflected in two North American maple genomes.</title>
        <authorList>
            <person name="McEvoy S.L."/>
            <person name="Sezen U.U."/>
            <person name="Trouern-Trend A."/>
            <person name="McMahon S.M."/>
            <person name="Schaberg P.G."/>
            <person name="Yang J."/>
            <person name="Wegrzyn J.L."/>
            <person name="Swenson N.G."/>
        </authorList>
    </citation>
    <scope>NUCLEOTIDE SEQUENCE</scope>
    <source>
        <strain evidence="1">91603</strain>
    </source>
</reference>
<evidence type="ECO:0000313" key="2">
    <source>
        <dbReference type="Proteomes" id="UP001064489"/>
    </source>
</evidence>
<proteinExistence type="predicted"/>